<proteinExistence type="predicted"/>
<keyword evidence="2" id="KW-1185">Reference proteome</keyword>
<dbReference type="AlphaFoldDB" id="A0A378TB83"/>
<reference evidence="1 2" key="1">
    <citation type="submission" date="2018-06" db="EMBL/GenBank/DDBJ databases">
        <authorList>
            <consortium name="Pathogen Informatics"/>
            <person name="Doyle S."/>
        </authorList>
    </citation>
    <scope>NUCLEOTIDE SEQUENCE [LARGE SCALE GENOMIC DNA]</scope>
    <source>
        <strain evidence="1 2">NCTC10821</strain>
    </source>
</reference>
<sequence length="41" mass="4676">MNQHGTHIERTRVELFLPGGRKFTLTLRGKGFQLLKVAPAR</sequence>
<accession>A0A378TB83</accession>
<dbReference type="EMBL" id="UGQT01000001">
    <property type="protein sequence ID" value="STZ57417.1"/>
    <property type="molecule type" value="Genomic_DNA"/>
</dbReference>
<dbReference type="Proteomes" id="UP000254978">
    <property type="component" value="Unassembled WGS sequence"/>
</dbReference>
<organism evidence="1 2">
    <name type="scientific">Mycolicibacterium tokaiense</name>
    <dbReference type="NCBI Taxonomy" id="39695"/>
    <lineage>
        <taxon>Bacteria</taxon>
        <taxon>Bacillati</taxon>
        <taxon>Actinomycetota</taxon>
        <taxon>Actinomycetes</taxon>
        <taxon>Mycobacteriales</taxon>
        <taxon>Mycobacteriaceae</taxon>
        <taxon>Mycolicibacterium</taxon>
    </lineage>
</organism>
<name>A0A378TB83_9MYCO</name>
<gene>
    <name evidence="1" type="ORF">NCTC10821_00917</name>
</gene>
<evidence type="ECO:0000313" key="2">
    <source>
        <dbReference type="Proteomes" id="UP000254978"/>
    </source>
</evidence>
<evidence type="ECO:0000313" key="1">
    <source>
        <dbReference type="EMBL" id="STZ57417.1"/>
    </source>
</evidence>
<protein>
    <submittedName>
        <fullName evidence="1">Uncharacterized protein</fullName>
    </submittedName>
</protein>